<evidence type="ECO:0000256" key="1">
    <source>
        <dbReference type="ARBA" id="ARBA00010930"/>
    </source>
</evidence>
<dbReference type="PANTHER" id="PTHR20863">
    <property type="entry name" value="ACYL CARRIER PROTEIN"/>
    <property type="match status" value="1"/>
</dbReference>
<dbReference type="Gene3D" id="1.10.1200.10">
    <property type="entry name" value="ACP-like"/>
    <property type="match status" value="1"/>
</dbReference>
<dbReference type="EMBL" id="CAJNJA010013071">
    <property type="protein sequence ID" value="CAE7312163.1"/>
    <property type="molecule type" value="Genomic_DNA"/>
</dbReference>
<accession>A0A812NL24</accession>
<name>A0A812NL24_9DINO</name>
<feature type="chain" id="PRO_5032743988" evidence="4">
    <location>
        <begin position="31"/>
        <end position="581"/>
    </location>
</feature>
<dbReference type="Proteomes" id="UP000601435">
    <property type="component" value="Unassembled WGS sequence"/>
</dbReference>
<evidence type="ECO:0000313" key="7">
    <source>
        <dbReference type="Proteomes" id="UP000601435"/>
    </source>
</evidence>
<dbReference type="InterPro" id="IPR003231">
    <property type="entry name" value="ACP"/>
</dbReference>
<evidence type="ECO:0000256" key="2">
    <source>
        <dbReference type="ARBA" id="ARBA00022450"/>
    </source>
</evidence>
<comment type="similarity">
    <text evidence="1">Belongs to the acyl carrier protein (ACP) family.</text>
</comment>
<dbReference type="PROSITE" id="PS50075">
    <property type="entry name" value="CARRIER"/>
    <property type="match status" value="1"/>
</dbReference>
<protein>
    <submittedName>
        <fullName evidence="6">AcpP protein</fullName>
    </submittedName>
</protein>
<organism evidence="6 7">
    <name type="scientific">Symbiodinium necroappetens</name>
    <dbReference type="NCBI Taxonomy" id="1628268"/>
    <lineage>
        <taxon>Eukaryota</taxon>
        <taxon>Sar</taxon>
        <taxon>Alveolata</taxon>
        <taxon>Dinophyceae</taxon>
        <taxon>Suessiales</taxon>
        <taxon>Symbiodiniaceae</taxon>
        <taxon>Symbiodinium</taxon>
    </lineage>
</organism>
<dbReference type="InterPro" id="IPR009081">
    <property type="entry name" value="PP-bd_ACP"/>
</dbReference>
<keyword evidence="3" id="KW-0597">Phosphoprotein</keyword>
<sequence>MRHGVATVPGWPRVAMLPAPLVVLAMAADAADTQPDRLLDRVSRLPLPPQPSWAFLELQARVEMPPEEDRAMLFLVGEAMPIMVDSSSESEGDSEEREEGVVPGECINRVPCRLEVLVQVAVPQARMDPARSAQMLTLTLASAVYDVLAETGKMKIPVQRGSGPVFFYKRTQKHTFQIGGRNNRRSGGYYDTEAEALAAAKRVGGTTSHLEWFHLSVHGWLELCRKHLEQENPRRLNGPEGTKAAEDSDLSAQFSAHARSVDVSSAKHPRSTLSSILRPGTVWCGQRGCLDMRGFATASVEERVINSVKKRSGPKEYMKLRVEDLRLETENKSAQQSEALKVLEETEVSLDTKWEDLKFDDLDKVEVLLEVEEEFEHVISDADSDAISSVQGVIDYLQKAQANNTWSLGTLGSSEDDGLYSPKAPSGLACVEETAGGPEAISCIAGDFAARRSAEDLLYAYSAEHQIFFSMAAGHWIIAIWEDRKNWTFLRGGLTVQDTVSFLDLREGSDPSSFLWQAYLLHHTVAAVAFIAAMRMKVRARKEKPLLAAYFQALCSKARPSAVYLYSIFFWREELSKLSTK</sequence>
<keyword evidence="4" id="KW-0732">Signal</keyword>
<dbReference type="OrthoDB" id="436636at2759"/>
<evidence type="ECO:0000313" key="6">
    <source>
        <dbReference type="EMBL" id="CAE7312163.1"/>
    </source>
</evidence>
<dbReference type="GO" id="GO:0000036">
    <property type="term" value="F:acyl carrier activity"/>
    <property type="evidence" value="ECO:0007669"/>
    <property type="project" value="TreeGrafter"/>
</dbReference>
<reference evidence="6" key="1">
    <citation type="submission" date="2021-02" db="EMBL/GenBank/DDBJ databases">
        <authorList>
            <person name="Dougan E. K."/>
            <person name="Rhodes N."/>
            <person name="Thang M."/>
            <person name="Chan C."/>
        </authorList>
    </citation>
    <scope>NUCLEOTIDE SEQUENCE</scope>
</reference>
<evidence type="ECO:0000259" key="5">
    <source>
        <dbReference type="PROSITE" id="PS50075"/>
    </source>
</evidence>
<evidence type="ECO:0000256" key="4">
    <source>
        <dbReference type="SAM" id="SignalP"/>
    </source>
</evidence>
<gene>
    <name evidence="6" type="primary">acpP</name>
    <name evidence="6" type="ORF">SNEC2469_LOCUS7768</name>
</gene>
<proteinExistence type="inferred from homology"/>
<comment type="caution">
    <text evidence="6">The sequence shown here is derived from an EMBL/GenBank/DDBJ whole genome shotgun (WGS) entry which is preliminary data.</text>
</comment>
<dbReference type="InterPro" id="IPR036736">
    <property type="entry name" value="ACP-like_sf"/>
</dbReference>
<dbReference type="SUPFAM" id="SSF47336">
    <property type="entry name" value="ACP-like"/>
    <property type="match status" value="1"/>
</dbReference>
<dbReference type="AlphaFoldDB" id="A0A812NL24"/>
<feature type="domain" description="Carrier" evidence="5">
    <location>
        <begin position="326"/>
        <end position="401"/>
    </location>
</feature>
<evidence type="ECO:0000256" key="3">
    <source>
        <dbReference type="ARBA" id="ARBA00022553"/>
    </source>
</evidence>
<keyword evidence="2" id="KW-0596">Phosphopantetheine</keyword>
<dbReference type="PANTHER" id="PTHR20863:SF76">
    <property type="entry name" value="CARRIER DOMAIN-CONTAINING PROTEIN"/>
    <property type="match status" value="1"/>
</dbReference>
<feature type="non-terminal residue" evidence="6">
    <location>
        <position position="1"/>
    </location>
</feature>
<dbReference type="GO" id="GO:0000035">
    <property type="term" value="F:acyl binding"/>
    <property type="evidence" value="ECO:0007669"/>
    <property type="project" value="TreeGrafter"/>
</dbReference>
<keyword evidence="7" id="KW-1185">Reference proteome</keyword>
<feature type="signal peptide" evidence="4">
    <location>
        <begin position="1"/>
        <end position="30"/>
    </location>
</feature>